<keyword evidence="3 6" id="KW-0378">Hydrolase</keyword>
<comment type="similarity">
    <text evidence="1">Belongs to the inositol monophosphatase superfamily.</text>
</comment>
<dbReference type="GO" id="GO:0006020">
    <property type="term" value="P:inositol metabolic process"/>
    <property type="evidence" value="ECO:0007669"/>
    <property type="project" value="TreeGrafter"/>
</dbReference>
<keyword evidence="2 5" id="KW-0479">Metal-binding</keyword>
<evidence type="ECO:0000256" key="2">
    <source>
        <dbReference type="ARBA" id="ARBA00022723"/>
    </source>
</evidence>
<feature type="binding site" evidence="5">
    <location>
        <position position="87"/>
    </location>
    <ligand>
        <name>Mg(2+)</name>
        <dbReference type="ChEBI" id="CHEBI:18420"/>
        <label>1</label>
        <note>catalytic</note>
    </ligand>
</feature>
<proteinExistence type="inferred from homology"/>
<dbReference type="Gene3D" id="3.30.540.10">
    <property type="entry name" value="Fructose-1,6-Bisphosphatase, subunit A, domain 1"/>
    <property type="match status" value="1"/>
</dbReference>
<protein>
    <submittedName>
        <fullName evidence="6">Inositol-1-monophosphatase</fullName>
        <ecNumber evidence="6">3.1.3.25</ecNumber>
    </submittedName>
</protein>
<feature type="binding site" evidence="5">
    <location>
        <position position="84"/>
    </location>
    <ligand>
        <name>Mg(2+)</name>
        <dbReference type="ChEBI" id="CHEBI:18420"/>
        <label>1</label>
        <note>catalytic</note>
    </ligand>
</feature>
<dbReference type="PRINTS" id="PR00377">
    <property type="entry name" value="IMPHPHTASES"/>
</dbReference>
<evidence type="ECO:0000256" key="3">
    <source>
        <dbReference type="ARBA" id="ARBA00022801"/>
    </source>
</evidence>
<dbReference type="InterPro" id="IPR000760">
    <property type="entry name" value="Inositol_monophosphatase-like"/>
</dbReference>
<dbReference type="GO" id="GO:0008934">
    <property type="term" value="F:inositol monophosphate 1-phosphatase activity"/>
    <property type="evidence" value="ECO:0007669"/>
    <property type="project" value="TreeGrafter"/>
</dbReference>
<dbReference type="Gene3D" id="3.40.190.80">
    <property type="match status" value="1"/>
</dbReference>
<dbReference type="GO" id="GO:0007165">
    <property type="term" value="P:signal transduction"/>
    <property type="evidence" value="ECO:0007669"/>
    <property type="project" value="TreeGrafter"/>
</dbReference>
<dbReference type="EC" id="3.1.3.25" evidence="6"/>
<dbReference type="GO" id="GO:0046872">
    <property type="term" value="F:metal ion binding"/>
    <property type="evidence" value="ECO:0007669"/>
    <property type="project" value="UniProtKB-KW"/>
</dbReference>
<keyword evidence="4 5" id="KW-0460">Magnesium</keyword>
<dbReference type="Proteomes" id="UP000193778">
    <property type="component" value="Unassembled WGS sequence"/>
</dbReference>
<dbReference type="SUPFAM" id="SSF56655">
    <property type="entry name" value="Carbohydrate phosphatase"/>
    <property type="match status" value="1"/>
</dbReference>
<dbReference type="PANTHER" id="PTHR20854:SF4">
    <property type="entry name" value="INOSITOL-1-MONOPHOSPHATASE-RELATED"/>
    <property type="match status" value="1"/>
</dbReference>
<dbReference type="PANTHER" id="PTHR20854">
    <property type="entry name" value="INOSITOL MONOPHOSPHATASE"/>
    <property type="match status" value="1"/>
</dbReference>
<feature type="binding site" evidence="5">
    <location>
        <position position="68"/>
    </location>
    <ligand>
        <name>Mg(2+)</name>
        <dbReference type="ChEBI" id="CHEBI:18420"/>
        <label>1</label>
        <note>catalytic</note>
    </ligand>
</feature>
<dbReference type="OrthoDB" id="9785695at2"/>
<organism evidence="6 7">
    <name type="scientific">Ruegeria meonggei</name>
    <dbReference type="NCBI Taxonomy" id="1446476"/>
    <lineage>
        <taxon>Bacteria</taxon>
        <taxon>Pseudomonadati</taxon>
        <taxon>Pseudomonadota</taxon>
        <taxon>Alphaproteobacteria</taxon>
        <taxon>Rhodobacterales</taxon>
        <taxon>Roseobacteraceae</taxon>
        <taxon>Ruegeria</taxon>
    </lineage>
</organism>
<evidence type="ECO:0000256" key="5">
    <source>
        <dbReference type="PIRSR" id="PIRSR600760-2"/>
    </source>
</evidence>
<evidence type="ECO:0000313" key="7">
    <source>
        <dbReference type="Proteomes" id="UP000193778"/>
    </source>
</evidence>
<dbReference type="RefSeq" id="WP_143534951.1">
    <property type="nucleotide sequence ID" value="NZ_FWFP01000016.1"/>
</dbReference>
<accession>A0A1X7ACD7</accession>
<name>A0A1X7ACD7_9RHOB</name>
<keyword evidence="7" id="KW-1185">Reference proteome</keyword>
<dbReference type="Pfam" id="PF00459">
    <property type="entry name" value="Inositol_P"/>
    <property type="match status" value="1"/>
</dbReference>
<dbReference type="InterPro" id="IPR020583">
    <property type="entry name" value="Inositol_monoP_metal-BS"/>
</dbReference>
<dbReference type="AlphaFoldDB" id="A0A1X7ACD7"/>
<reference evidence="7" key="1">
    <citation type="submission" date="2017-03" db="EMBL/GenBank/DDBJ databases">
        <authorList>
            <person name="Rodrigo-Torres L."/>
            <person name="Arahal R.D."/>
            <person name="Lucena T."/>
        </authorList>
    </citation>
    <scope>NUCLEOTIDE SEQUENCE [LARGE SCALE GENOMIC DNA]</scope>
    <source>
        <strain evidence="7">CECT 8411</strain>
    </source>
</reference>
<evidence type="ECO:0000256" key="1">
    <source>
        <dbReference type="ARBA" id="ARBA00009759"/>
    </source>
</evidence>
<feature type="binding site" evidence="5">
    <location>
        <position position="208"/>
    </location>
    <ligand>
        <name>Mg(2+)</name>
        <dbReference type="ChEBI" id="CHEBI:18420"/>
        <label>1</label>
        <note>catalytic</note>
    </ligand>
</feature>
<dbReference type="PROSITE" id="PS00629">
    <property type="entry name" value="IMP_1"/>
    <property type="match status" value="1"/>
</dbReference>
<sequence length="257" mass="28027">MQDAMALDTHAKAISELASQAAMQYFRGTLGIEFKQDQSPVTQADKDVEAKVRSYLNRYFPDHGVFGEEEGQDTGDGRHMWVIDPIDGTRSFLSGHPLFGFLLAYLVDGHPQLGVVGMPALNETFFGVLGKGASLNGQPIHVSDKSHLDQAILYVNEGDKLYSDHPDLFNRLMQSGQTRRFAYDGYPHALLAAGHVDAVVDYDLQPYDFLALSPLIEAAGGVMTDWQGRPLELSSNGAVVSAATPALHAELLELLNP</sequence>
<feature type="binding site" evidence="5">
    <location>
        <position position="86"/>
    </location>
    <ligand>
        <name>Mg(2+)</name>
        <dbReference type="ChEBI" id="CHEBI:18420"/>
        <label>1</label>
        <note>catalytic</note>
    </ligand>
</feature>
<comment type="cofactor">
    <cofactor evidence="5">
        <name>Mg(2+)</name>
        <dbReference type="ChEBI" id="CHEBI:18420"/>
    </cofactor>
</comment>
<evidence type="ECO:0000313" key="6">
    <source>
        <dbReference type="EMBL" id="SLN75516.1"/>
    </source>
</evidence>
<gene>
    <name evidence="6" type="primary">suhB_3</name>
    <name evidence="6" type="ORF">RUM8411_04216</name>
</gene>
<evidence type="ECO:0000256" key="4">
    <source>
        <dbReference type="ARBA" id="ARBA00022842"/>
    </source>
</evidence>
<dbReference type="EMBL" id="FWFP01000016">
    <property type="protein sequence ID" value="SLN75516.1"/>
    <property type="molecule type" value="Genomic_DNA"/>
</dbReference>